<dbReference type="PROSITE" id="PS00675">
    <property type="entry name" value="SIGMA54_INTERACT_1"/>
    <property type="match status" value="1"/>
</dbReference>
<dbReference type="Pfam" id="PF06490">
    <property type="entry name" value="FleQ"/>
    <property type="match status" value="1"/>
</dbReference>
<keyword evidence="3" id="KW-0805">Transcription regulation</keyword>
<dbReference type="KEGG" id="cza:CYCME_1880"/>
<keyword evidence="2" id="KW-0067">ATP-binding</keyword>
<evidence type="ECO:0000313" key="7">
    <source>
        <dbReference type="EMBL" id="AGS40195.1"/>
    </source>
</evidence>
<dbReference type="InterPro" id="IPR025943">
    <property type="entry name" value="Sigma_54_int_dom_ATP-bd_2"/>
</dbReference>
<sequence length="487" mass="55221">MTWVYCFMALQKVFLIGDDKDRCSEVITVLNFLDYKVKLLTLDKLQSEVNDDESPLVILCDDVSFKDDEIHSFYSEPKHQQPFLYLHNKGCAPKLSKTIASYLVPLEWPTTYQHFINSIRQLQSVGHSLTQETSERATQLFRSLVGNSQEVKRVRQLIQQVCVSDATVLILGESGTGKEVIARNIHYHSTRRQKSFVPINCGAIPAELIESELFGHEKGAFTGALTARQGRFELAEGGTLFLDEIGDMPMQMQVKLLRVLQEKVFERVGGTKSIECNVRVLAATHRDLKQEIEKGSFREDLFYRLDVFPISIAPLRNRAEDIPMLVSELVQRIENDNKGSVRFTSGALMALCQYDWPGNVRELANMVERLAIIHAYGVVDVKDLPDKFQQYDSAPVVTQEELLLESPIFDETSLLNHHSVTNGHHAVGILPEQGMDLKEHLNNLEYSLIQQALNDSDGVVAHAAKKLSMRRTTLVEKMRKHEINRAD</sequence>
<dbReference type="PATRIC" id="fig|1198232.3.peg.1853"/>
<gene>
    <name evidence="7" type="ORF">CYCME_1880</name>
</gene>
<dbReference type="Proteomes" id="UP000015380">
    <property type="component" value="Chromosome"/>
</dbReference>
<keyword evidence="4" id="KW-0238">DNA-binding</keyword>
<dbReference type="GO" id="GO:0043565">
    <property type="term" value="F:sequence-specific DNA binding"/>
    <property type="evidence" value="ECO:0007669"/>
    <property type="project" value="InterPro"/>
</dbReference>
<keyword evidence="8" id="KW-1185">Reference proteome</keyword>
<dbReference type="EMBL" id="CP005996">
    <property type="protein sequence ID" value="AGS40195.1"/>
    <property type="molecule type" value="Genomic_DNA"/>
</dbReference>
<dbReference type="SUPFAM" id="SSF52540">
    <property type="entry name" value="P-loop containing nucleoside triphosphate hydrolases"/>
    <property type="match status" value="1"/>
</dbReference>
<accession>S5TYE6</accession>
<dbReference type="GO" id="GO:0005524">
    <property type="term" value="F:ATP binding"/>
    <property type="evidence" value="ECO:0007669"/>
    <property type="project" value="UniProtKB-KW"/>
</dbReference>
<dbReference type="InterPro" id="IPR003593">
    <property type="entry name" value="AAA+_ATPase"/>
</dbReference>
<dbReference type="InterPro" id="IPR058031">
    <property type="entry name" value="AAA_lid_NorR"/>
</dbReference>
<dbReference type="AlphaFoldDB" id="S5TYE6"/>
<evidence type="ECO:0000313" key="8">
    <source>
        <dbReference type="Proteomes" id="UP000015380"/>
    </source>
</evidence>
<dbReference type="Pfam" id="PF00158">
    <property type="entry name" value="Sigma54_activat"/>
    <property type="match status" value="1"/>
</dbReference>
<evidence type="ECO:0000256" key="5">
    <source>
        <dbReference type="ARBA" id="ARBA00023163"/>
    </source>
</evidence>
<reference evidence="8" key="2">
    <citation type="journal article" date="2016" name="Environ. Microbiol. Rep.">
        <title>Analysis of defence systems and a conjugative IncP-1 plasmid in the marine polyaromatic hydrocarbons-degrading bacterium Cycloclasticus sp. 78-ME.</title>
        <authorList>
            <person name="Yakimov M.M."/>
            <person name="Crisafi F."/>
            <person name="Messina E."/>
            <person name="Smedile F."/>
            <person name="Lopatina A."/>
            <person name="Denaro R."/>
            <person name="Pieper D.H."/>
            <person name="Golyshin P.N."/>
            <person name="Giuliano L."/>
        </authorList>
    </citation>
    <scope>NUCLEOTIDE SEQUENCE [LARGE SCALE GENOMIC DNA]</scope>
    <source>
        <strain evidence="8">78-ME</strain>
    </source>
</reference>
<dbReference type="InterPro" id="IPR010518">
    <property type="entry name" value="FleQ"/>
</dbReference>
<dbReference type="Pfam" id="PF25601">
    <property type="entry name" value="AAA_lid_14"/>
    <property type="match status" value="1"/>
</dbReference>
<protein>
    <submittedName>
        <fullName evidence="7">Sigma-54 factor interaction domain-containing protein</fullName>
    </submittedName>
</protein>
<evidence type="ECO:0000256" key="1">
    <source>
        <dbReference type="ARBA" id="ARBA00022741"/>
    </source>
</evidence>
<dbReference type="Gene3D" id="1.10.8.60">
    <property type="match status" value="1"/>
</dbReference>
<proteinExistence type="predicted"/>
<dbReference type="InterPro" id="IPR025944">
    <property type="entry name" value="Sigma_54_int_dom_CS"/>
</dbReference>
<dbReference type="PANTHER" id="PTHR32071:SF117">
    <property type="entry name" value="PTS-DEPENDENT DIHYDROXYACETONE KINASE OPERON REGULATORY PROTEIN-RELATED"/>
    <property type="match status" value="1"/>
</dbReference>
<dbReference type="GO" id="GO:0006355">
    <property type="term" value="P:regulation of DNA-templated transcription"/>
    <property type="evidence" value="ECO:0007669"/>
    <property type="project" value="InterPro"/>
</dbReference>
<organism evidence="7 8">
    <name type="scientific">Cycloclasticus zancles 78-ME</name>
    <dbReference type="NCBI Taxonomy" id="1198232"/>
    <lineage>
        <taxon>Bacteria</taxon>
        <taxon>Pseudomonadati</taxon>
        <taxon>Pseudomonadota</taxon>
        <taxon>Gammaproteobacteria</taxon>
        <taxon>Thiotrichales</taxon>
        <taxon>Piscirickettsiaceae</taxon>
        <taxon>Cycloclasticus</taxon>
    </lineage>
</organism>
<dbReference type="PRINTS" id="PR01590">
    <property type="entry name" value="HTHFIS"/>
</dbReference>
<dbReference type="PROSITE" id="PS00688">
    <property type="entry name" value="SIGMA54_INTERACT_3"/>
    <property type="match status" value="1"/>
</dbReference>
<evidence type="ECO:0000259" key="6">
    <source>
        <dbReference type="PROSITE" id="PS50045"/>
    </source>
</evidence>
<dbReference type="PROSITE" id="PS00676">
    <property type="entry name" value="SIGMA54_INTERACT_2"/>
    <property type="match status" value="1"/>
</dbReference>
<dbReference type="InterPro" id="IPR002197">
    <property type="entry name" value="HTH_Fis"/>
</dbReference>
<dbReference type="SUPFAM" id="SSF46689">
    <property type="entry name" value="Homeodomain-like"/>
    <property type="match status" value="1"/>
</dbReference>
<dbReference type="SMART" id="SM00382">
    <property type="entry name" value="AAA"/>
    <property type="match status" value="1"/>
</dbReference>
<dbReference type="Gene3D" id="1.10.10.60">
    <property type="entry name" value="Homeodomain-like"/>
    <property type="match status" value="1"/>
</dbReference>
<dbReference type="CDD" id="cd00009">
    <property type="entry name" value="AAA"/>
    <property type="match status" value="1"/>
</dbReference>
<dbReference type="InterPro" id="IPR027417">
    <property type="entry name" value="P-loop_NTPase"/>
</dbReference>
<dbReference type="Gene3D" id="3.40.50.300">
    <property type="entry name" value="P-loop containing nucleotide triphosphate hydrolases"/>
    <property type="match status" value="1"/>
</dbReference>
<feature type="domain" description="Sigma-54 factor interaction" evidence="6">
    <location>
        <begin position="144"/>
        <end position="372"/>
    </location>
</feature>
<dbReference type="HOGENOM" id="CLU_000445_0_7_6"/>
<dbReference type="InterPro" id="IPR025662">
    <property type="entry name" value="Sigma_54_int_dom_ATP-bd_1"/>
</dbReference>
<dbReference type="InterPro" id="IPR002078">
    <property type="entry name" value="Sigma_54_int"/>
</dbReference>
<name>S5TYE6_9GAMM</name>
<keyword evidence="1" id="KW-0547">Nucleotide-binding</keyword>
<evidence type="ECO:0000256" key="2">
    <source>
        <dbReference type="ARBA" id="ARBA00022840"/>
    </source>
</evidence>
<reference evidence="7 8" key="1">
    <citation type="submission" date="2013-05" db="EMBL/GenBank/DDBJ databases">
        <title>Between feast and famine: a lifestyle of most important marine PAH-degrading bacterium Cycloclasticus sp. 7ME.</title>
        <authorList>
            <person name="Yakimov M.M."/>
            <person name="Messina E."/>
            <person name="Genovese M."/>
            <person name="Denaro R."/>
            <person name="Crisafi F."/>
            <person name="Russo D."/>
            <person name="Cappello S."/>
            <person name="Santisi S."/>
            <person name="Smedile F."/>
            <person name="Golyshina O.V."/>
            <person name="Tran H."/>
            <person name="Pieper D.H."/>
            <person name="Golyshin P.N."/>
            <person name="Giuliano L."/>
        </authorList>
    </citation>
    <scope>NUCLEOTIDE SEQUENCE [LARGE SCALE GENOMIC DNA]</scope>
    <source>
        <strain evidence="7 8">78-ME</strain>
    </source>
</reference>
<dbReference type="InterPro" id="IPR009057">
    <property type="entry name" value="Homeodomain-like_sf"/>
</dbReference>
<dbReference type="PANTHER" id="PTHR32071">
    <property type="entry name" value="TRANSCRIPTIONAL REGULATORY PROTEIN"/>
    <property type="match status" value="1"/>
</dbReference>
<dbReference type="PROSITE" id="PS50045">
    <property type="entry name" value="SIGMA54_INTERACT_4"/>
    <property type="match status" value="1"/>
</dbReference>
<dbReference type="Pfam" id="PF02954">
    <property type="entry name" value="HTH_8"/>
    <property type="match status" value="1"/>
</dbReference>
<keyword evidence="5" id="KW-0804">Transcription</keyword>
<evidence type="ECO:0000256" key="4">
    <source>
        <dbReference type="ARBA" id="ARBA00023125"/>
    </source>
</evidence>
<evidence type="ECO:0000256" key="3">
    <source>
        <dbReference type="ARBA" id="ARBA00023015"/>
    </source>
</evidence>
<dbReference type="eggNOG" id="COG2204">
    <property type="taxonomic scope" value="Bacteria"/>
</dbReference>
<dbReference type="FunFam" id="3.40.50.300:FF:000006">
    <property type="entry name" value="DNA-binding transcriptional regulator NtrC"/>
    <property type="match status" value="1"/>
</dbReference>
<dbReference type="Gene3D" id="3.40.50.2300">
    <property type="match status" value="1"/>
</dbReference>